<feature type="transmembrane region" description="Helical" evidence="6">
    <location>
        <begin position="101"/>
        <end position="119"/>
    </location>
</feature>
<sequence>MAILQQPLSDNGLNEHQHGLQPTLTQDDLEDLPGTRRLFDSEGHMLLPTDSPNDPLQWSSARKIWHTALVCFITALTAATSNEAGSASDGFNEDLGIDYSYFNTGAGVLFIGIGYWTLLSSPAVHLYGRRLLYLVAMILGLAGNLWFGFAMTPADTIWSQLFVGASESVAEALVQLSLMDLWFEHQAGAAIGIYVLATSIGTYMGSLIASYISQSYLGFRWVGYMGAVFSGGTFVLLYFGLEETSFDRARYTTMHGYGVSERVTAGGLDATPNEKKIATTGTDGTATPPVEDAERNGGFAAPEKAKSYWQRIAIITPASNLDGYGFKQYMQILLHTLKVFTFPAVWYSGIQWGAQNAWLTFYLTVEQDTWYDAPWYYTDGEVGNMNIPSVIGAVLGCCVAGWGSDWFMLWYTRRRGGIMEAESRLWLMILPAIVFPTGMFLFGIGSGKGWAWPVPYVGLGFIGFGYGCAGDLSMAYLVDAYPEMVLEGMVGVAVINNTIGMIFSFVTSPWMDADGVTYTFVAAGILAFAALALSAPMAWWGKTARRWTRERYRNFLTTRDGLDR</sequence>
<dbReference type="AlphaFoldDB" id="A0A2T3AAC1"/>
<dbReference type="InterPro" id="IPR036259">
    <property type="entry name" value="MFS_trans_sf"/>
</dbReference>
<feature type="transmembrane region" description="Helical" evidence="6">
    <location>
        <begin position="456"/>
        <end position="478"/>
    </location>
</feature>
<reference evidence="7 8" key="1">
    <citation type="journal article" date="2018" name="Mycol. Prog.">
        <title>Coniella lustricola, a new species from submerged detritus.</title>
        <authorList>
            <person name="Raudabaugh D.B."/>
            <person name="Iturriaga T."/>
            <person name="Carver A."/>
            <person name="Mondo S."/>
            <person name="Pangilinan J."/>
            <person name="Lipzen A."/>
            <person name="He G."/>
            <person name="Amirebrahimi M."/>
            <person name="Grigoriev I.V."/>
            <person name="Miller A.N."/>
        </authorList>
    </citation>
    <scope>NUCLEOTIDE SEQUENCE [LARGE SCALE GENOMIC DNA]</scope>
    <source>
        <strain evidence="7 8">B22-T-1</strain>
    </source>
</reference>
<organism evidence="7 8">
    <name type="scientific">Coniella lustricola</name>
    <dbReference type="NCBI Taxonomy" id="2025994"/>
    <lineage>
        <taxon>Eukaryota</taxon>
        <taxon>Fungi</taxon>
        <taxon>Dikarya</taxon>
        <taxon>Ascomycota</taxon>
        <taxon>Pezizomycotina</taxon>
        <taxon>Sordariomycetes</taxon>
        <taxon>Sordariomycetidae</taxon>
        <taxon>Diaporthales</taxon>
        <taxon>Schizoparmaceae</taxon>
        <taxon>Coniella</taxon>
    </lineage>
</organism>
<feature type="region of interest" description="Disordered" evidence="5">
    <location>
        <begin position="1"/>
        <end position="31"/>
    </location>
</feature>
<dbReference type="SUPFAM" id="SSF103473">
    <property type="entry name" value="MFS general substrate transporter"/>
    <property type="match status" value="1"/>
</dbReference>
<evidence type="ECO:0000313" key="8">
    <source>
        <dbReference type="Proteomes" id="UP000241462"/>
    </source>
</evidence>
<dbReference type="FunFam" id="1.20.1250.20:FF:000224">
    <property type="entry name" value="MFS transporter, putative"/>
    <property type="match status" value="1"/>
</dbReference>
<proteinExistence type="predicted"/>
<keyword evidence="2 6" id="KW-0812">Transmembrane</keyword>
<evidence type="ECO:0000256" key="4">
    <source>
        <dbReference type="ARBA" id="ARBA00023136"/>
    </source>
</evidence>
<evidence type="ECO:0000256" key="6">
    <source>
        <dbReference type="SAM" id="Phobius"/>
    </source>
</evidence>
<feature type="compositionally biased region" description="Low complexity" evidence="5">
    <location>
        <begin position="278"/>
        <end position="289"/>
    </location>
</feature>
<dbReference type="STRING" id="2025994.A0A2T3AAC1"/>
<dbReference type="PANTHER" id="PTHR23502">
    <property type="entry name" value="MAJOR FACILITATOR SUPERFAMILY"/>
    <property type="match status" value="1"/>
</dbReference>
<feature type="transmembrane region" description="Helical" evidence="6">
    <location>
        <begin position="64"/>
        <end position="81"/>
    </location>
</feature>
<feature type="transmembrane region" description="Helical" evidence="6">
    <location>
        <begin position="425"/>
        <end position="444"/>
    </location>
</feature>
<dbReference type="Gene3D" id="1.20.1250.20">
    <property type="entry name" value="MFS general substrate transporter like domains"/>
    <property type="match status" value="1"/>
</dbReference>
<protein>
    <submittedName>
        <fullName evidence="7">Major facilitator superfamily domain-containing protein</fullName>
    </submittedName>
</protein>
<dbReference type="InterPro" id="IPR011701">
    <property type="entry name" value="MFS"/>
</dbReference>
<dbReference type="Pfam" id="PF07690">
    <property type="entry name" value="MFS_1"/>
    <property type="match status" value="1"/>
</dbReference>
<gene>
    <name evidence="7" type="ORF">BD289DRAFT_460399</name>
</gene>
<feature type="transmembrane region" description="Helical" evidence="6">
    <location>
        <begin position="191"/>
        <end position="212"/>
    </location>
</feature>
<evidence type="ECO:0000256" key="2">
    <source>
        <dbReference type="ARBA" id="ARBA00022692"/>
    </source>
</evidence>
<dbReference type="PANTHER" id="PTHR23502:SF34">
    <property type="entry name" value="PROTEIN HOL1"/>
    <property type="match status" value="1"/>
</dbReference>
<feature type="transmembrane region" description="Helical" evidence="6">
    <location>
        <begin position="518"/>
        <end position="541"/>
    </location>
</feature>
<comment type="subcellular location">
    <subcellularLocation>
        <location evidence="1">Membrane</location>
        <topology evidence="1">Multi-pass membrane protein</topology>
    </subcellularLocation>
</comment>
<feature type="transmembrane region" description="Helical" evidence="6">
    <location>
        <begin position="485"/>
        <end position="506"/>
    </location>
</feature>
<dbReference type="GO" id="GO:0022857">
    <property type="term" value="F:transmembrane transporter activity"/>
    <property type="evidence" value="ECO:0007669"/>
    <property type="project" value="InterPro"/>
</dbReference>
<dbReference type="EMBL" id="KZ678426">
    <property type="protein sequence ID" value="PSR88624.1"/>
    <property type="molecule type" value="Genomic_DNA"/>
</dbReference>
<dbReference type="GO" id="GO:0000324">
    <property type="term" value="C:fungal-type vacuole"/>
    <property type="evidence" value="ECO:0007669"/>
    <property type="project" value="TreeGrafter"/>
</dbReference>
<dbReference type="OrthoDB" id="5215911at2759"/>
<feature type="transmembrane region" description="Helical" evidence="6">
    <location>
        <begin position="385"/>
        <end position="404"/>
    </location>
</feature>
<dbReference type="GO" id="GO:0005886">
    <property type="term" value="C:plasma membrane"/>
    <property type="evidence" value="ECO:0007669"/>
    <property type="project" value="TreeGrafter"/>
</dbReference>
<dbReference type="Proteomes" id="UP000241462">
    <property type="component" value="Unassembled WGS sequence"/>
</dbReference>
<feature type="compositionally biased region" description="Polar residues" evidence="5">
    <location>
        <begin position="1"/>
        <end position="12"/>
    </location>
</feature>
<keyword evidence="4 6" id="KW-0472">Membrane</keyword>
<accession>A0A2T3AAC1</accession>
<dbReference type="FunCoup" id="A0A2T3AAC1">
    <property type="interactions" value="17"/>
</dbReference>
<feature type="region of interest" description="Disordered" evidence="5">
    <location>
        <begin position="277"/>
        <end position="296"/>
    </location>
</feature>
<keyword evidence="3 6" id="KW-1133">Transmembrane helix</keyword>
<evidence type="ECO:0000256" key="3">
    <source>
        <dbReference type="ARBA" id="ARBA00022989"/>
    </source>
</evidence>
<dbReference type="InParanoid" id="A0A2T3AAC1"/>
<keyword evidence="8" id="KW-1185">Reference proteome</keyword>
<evidence type="ECO:0000256" key="5">
    <source>
        <dbReference type="SAM" id="MobiDB-lite"/>
    </source>
</evidence>
<evidence type="ECO:0000256" key="1">
    <source>
        <dbReference type="ARBA" id="ARBA00004141"/>
    </source>
</evidence>
<evidence type="ECO:0000313" key="7">
    <source>
        <dbReference type="EMBL" id="PSR88624.1"/>
    </source>
</evidence>
<feature type="transmembrane region" description="Helical" evidence="6">
    <location>
        <begin position="218"/>
        <end position="241"/>
    </location>
</feature>
<name>A0A2T3AAC1_9PEZI</name>
<feature type="transmembrane region" description="Helical" evidence="6">
    <location>
        <begin position="131"/>
        <end position="151"/>
    </location>
</feature>